<feature type="domain" description="NAD-dependent epimerase/dehydratase" evidence="1">
    <location>
        <begin position="2"/>
        <end position="201"/>
    </location>
</feature>
<dbReference type="EMBL" id="JBHUPE010000007">
    <property type="protein sequence ID" value="MFD2905878.1"/>
    <property type="molecule type" value="Genomic_DNA"/>
</dbReference>
<dbReference type="PANTHER" id="PTHR43245:SF58">
    <property type="entry name" value="BLL5923 PROTEIN"/>
    <property type="match status" value="1"/>
</dbReference>
<dbReference type="Proteomes" id="UP001597509">
    <property type="component" value="Unassembled WGS sequence"/>
</dbReference>
<dbReference type="PANTHER" id="PTHR43245">
    <property type="entry name" value="BIFUNCTIONAL POLYMYXIN RESISTANCE PROTEIN ARNA"/>
    <property type="match status" value="1"/>
</dbReference>
<comment type="caution">
    <text evidence="2">The sequence shown here is derived from an EMBL/GenBank/DDBJ whole genome shotgun (WGS) entry which is preliminary data.</text>
</comment>
<protein>
    <submittedName>
        <fullName evidence="2">NAD-dependent epimerase/dehydratase family protein</fullName>
    </submittedName>
</protein>
<dbReference type="RefSeq" id="WP_380922774.1">
    <property type="nucleotide sequence ID" value="NZ_JBHUPE010000007.1"/>
</dbReference>
<evidence type="ECO:0000259" key="1">
    <source>
        <dbReference type="Pfam" id="PF01370"/>
    </source>
</evidence>
<organism evidence="2 3">
    <name type="scientific">Sphingobacterium anhuiense</name>
    <dbReference type="NCBI Taxonomy" id="493780"/>
    <lineage>
        <taxon>Bacteria</taxon>
        <taxon>Pseudomonadati</taxon>
        <taxon>Bacteroidota</taxon>
        <taxon>Sphingobacteriia</taxon>
        <taxon>Sphingobacteriales</taxon>
        <taxon>Sphingobacteriaceae</taxon>
        <taxon>Sphingobacterium</taxon>
    </lineage>
</organism>
<dbReference type="InterPro" id="IPR036291">
    <property type="entry name" value="NAD(P)-bd_dom_sf"/>
</dbReference>
<sequence>MILISGSSGFIGQSLLSNLNDSEGISLRENGWERKIQINNPEVIINLIGKAHDHNGIATEEEYNYANVELTKEIFHEFTSSSAKLLIHISSLAAIEEFESKIPLIENATCRPSSMYGKSKCLAEKWLLSQKLPDGKKVIILRPPMVHGPGDKGNLMLLYRLISKGIPYPLSSFDNKRSFICIDNFSFFIDRIISNYASIESGLYHVADDEALSTKDIIAIIQNTTGKRTINIAIPKILIKFLAKIGDIIPFPLNTKRLKKMTSDLLVSNKKIKVALGIEKLPLTATKGLEKTILSFINS</sequence>
<keyword evidence="3" id="KW-1185">Reference proteome</keyword>
<gene>
    <name evidence="2" type="ORF">ACFS6I_18260</name>
</gene>
<name>A0ABW5YZL5_9SPHI</name>
<proteinExistence type="predicted"/>
<evidence type="ECO:0000313" key="2">
    <source>
        <dbReference type="EMBL" id="MFD2905878.1"/>
    </source>
</evidence>
<accession>A0ABW5YZL5</accession>
<reference evidence="3" key="1">
    <citation type="journal article" date="2019" name="Int. J. Syst. Evol. Microbiol.">
        <title>The Global Catalogue of Microorganisms (GCM) 10K type strain sequencing project: providing services to taxonomists for standard genome sequencing and annotation.</title>
        <authorList>
            <consortium name="The Broad Institute Genomics Platform"/>
            <consortium name="The Broad Institute Genome Sequencing Center for Infectious Disease"/>
            <person name="Wu L."/>
            <person name="Ma J."/>
        </authorList>
    </citation>
    <scope>NUCLEOTIDE SEQUENCE [LARGE SCALE GENOMIC DNA]</scope>
    <source>
        <strain evidence="3">KCTC 22209</strain>
    </source>
</reference>
<dbReference type="InterPro" id="IPR050177">
    <property type="entry name" value="Lipid_A_modif_metabolic_enz"/>
</dbReference>
<dbReference type="InterPro" id="IPR001509">
    <property type="entry name" value="Epimerase_deHydtase"/>
</dbReference>
<dbReference type="SUPFAM" id="SSF51735">
    <property type="entry name" value="NAD(P)-binding Rossmann-fold domains"/>
    <property type="match status" value="1"/>
</dbReference>
<dbReference type="Gene3D" id="3.40.50.720">
    <property type="entry name" value="NAD(P)-binding Rossmann-like Domain"/>
    <property type="match status" value="1"/>
</dbReference>
<evidence type="ECO:0000313" key="3">
    <source>
        <dbReference type="Proteomes" id="UP001597509"/>
    </source>
</evidence>
<dbReference type="Pfam" id="PF01370">
    <property type="entry name" value="Epimerase"/>
    <property type="match status" value="1"/>
</dbReference>